<dbReference type="InterPro" id="IPR031578">
    <property type="entry name" value="TipE"/>
</dbReference>
<name>A0A9P0GJ48_9CUCU</name>
<evidence type="ECO:0000313" key="2">
    <source>
        <dbReference type="EMBL" id="CAH1121417.1"/>
    </source>
</evidence>
<dbReference type="PANTHER" id="PTHR12335">
    <property type="entry name" value="TIPE PROTEIN TEMPERATURE-INDUCED PARALYTIC E"/>
    <property type="match status" value="1"/>
</dbReference>
<evidence type="ECO:0008006" key="4">
    <source>
        <dbReference type="Google" id="ProtNLM"/>
    </source>
</evidence>
<keyword evidence="1" id="KW-1133">Transmembrane helix</keyword>
<dbReference type="Pfam" id="PF16972">
    <property type="entry name" value="TipE"/>
    <property type="match status" value="3"/>
</dbReference>
<evidence type="ECO:0000313" key="3">
    <source>
        <dbReference type="Proteomes" id="UP001152799"/>
    </source>
</evidence>
<dbReference type="OrthoDB" id="8190202at2759"/>
<protein>
    <recommendedName>
        <fullName evidence="4">Protein tipE</fullName>
    </recommendedName>
</protein>
<dbReference type="GO" id="GO:0005886">
    <property type="term" value="C:plasma membrane"/>
    <property type="evidence" value="ECO:0007669"/>
    <property type="project" value="TreeGrafter"/>
</dbReference>
<keyword evidence="1" id="KW-0472">Membrane</keyword>
<keyword evidence="1" id="KW-0812">Transmembrane</keyword>
<reference evidence="2" key="1">
    <citation type="submission" date="2022-01" db="EMBL/GenBank/DDBJ databases">
        <authorList>
            <person name="King R."/>
        </authorList>
    </citation>
    <scope>NUCLEOTIDE SEQUENCE</scope>
</reference>
<feature type="transmembrane region" description="Helical" evidence="1">
    <location>
        <begin position="211"/>
        <end position="234"/>
    </location>
</feature>
<accession>A0A9P0GJ48</accession>
<proteinExistence type="predicted"/>
<feature type="transmembrane region" description="Helical" evidence="1">
    <location>
        <begin position="15"/>
        <end position="42"/>
    </location>
</feature>
<dbReference type="EMBL" id="OU892277">
    <property type="protein sequence ID" value="CAH1121417.1"/>
    <property type="molecule type" value="Genomic_DNA"/>
</dbReference>
<gene>
    <name evidence="2" type="ORF">CEUTPL_LOCUS536</name>
</gene>
<evidence type="ECO:0000256" key="1">
    <source>
        <dbReference type="SAM" id="Phobius"/>
    </source>
</evidence>
<sequence>MGDEIIEEQNWKQKLLFYITAFFVLLGIFSLFSFLFLVPFVIDPAFTTIFMEFDEKPAFCVTVKIQRLLGASNCSWTSCREGCTKDIYDCTQIFVTYKILPNDTYANTSLSWSTMATVESPFARHEKALLDDYDYESETFTGLQPNTSEWHYREARLLPNVKGCGYPPSLNCSNWLKNYTTVGTNFSCYYSKIDPGLVMSDLNMIQVYMNLVYAMCIPIPSFIVSVIYLAIAYFKIYTDDEEAAPLEKNAEDIDVEGENEINQTPVPPASGGITPGSEAFREDLASFGHHFKVAMVDDISRDSLVDGVINSVSMGGSIGKTMTTSISTTGGPVADI</sequence>
<organism evidence="2 3">
    <name type="scientific">Ceutorhynchus assimilis</name>
    <name type="common">cabbage seed weevil</name>
    <dbReference type="NCBI Taxonomy" id="467358"/>
    <lineage>
        <taxon>Eukaryota</taxon>
        <taxon>Metazoa</taxon>
        <taxon>Ecdysozoa</taxon>
        <taxon>Arthropoda</taxon>
        <taxon>Hexapoda</taxon>
        <taxon>Insecta</taxon>
        <taxon>Pterygota</taxon>
        <taxon>Neoptera</taxon>
        <taxon>Endopterygota</taxon>
        <taxon>Coleoptera</taxon>
        <taxon>Polyphaga</taxon>
        <taxon>Cucujiformia</taxon>
        <taxon>Curculionidae</taxon>
        <taxon>Ceutorhynchinae</taxon>
        <taxon>Ceutorhynchus</taxon>
    </lineage>
</organism>
<dbReference type="Proteomes" id="UP001152799">
    <property type="component" value="Chromosome 1"/>
</dbReference>
<keyword evidence="3" id="KW-1185">Reference proteome</keyword>
<dbReference type="PANTHER" id="PTHR12335:SF6">
    <property type="entry name" value="PROTEIN TIPE"/>
    <property type="match status" value="1"/>
</dbReference>
<dbReference type="AlphaFoldDB" id="A0A9P0GJ48"/>
<dbReference type="GO" id="GO:0017080">
    <property type="term" value="F:sodium channel regulator activity"/>
    <property type="evidence" value="ECO:0007669"/>
    <property type="project" value="TreeGrafter"/>
</dbReference>
<dbReference type="GO" id="GO:0002028">
    <property type="term" value="P:regulation of sodium ion transport"/>
    <property type="evidence" value="ECO:0007669"/>
    <property type="project" value="TreeGrafter"/>
</dbReference>